<dbReference type="AlphaFoldDB" id="A0A9X1QTJ4"/>
<evidence type="ECO:0000313" key="2">
    <source>
        <dbReference type="EMBL" id="MCF4006765.1"/>
    </source>
</evidence>
<feature type="compositionally biased region" description="Basic and acidic residues" evidence="1">
    <location>
        <begin position="29"/>
        <end position="42"/>
    </location>
</feature>
<evidence type="ECO:0000256" key="1">
    <source>
        <dbReference type="SAM" id="MobiDB-lite"/>
    </source>
</evidence>
<dbReference type="RefSeq" id="WP_236118577.1">
    <property type="nucleotide sequence ID" value="NZ_JAKGSI010000003.1"/>
</dbReference>
<proteinExistence type="predicted"/>
<accession>A0A9X1QTJ4</accession>
<gene>
    <name evidence="2" type="ORF">L1O03_06170</name>
</gene>
<feature type="region of interest" description="Disordered" evidence="1">
    <location>
        <begin position="1"/>
        <end position="81"/>
    </location>
</feature>
<evidence type="ECO:0000313" key="3">
    <source>
        <dbReference type="Proteomes" id="UP001139336"/>
    </source>
</evidence>
<name>A0A9X1QTJ4_9CORY</name>
<dbReference type="Proteomes" id="UP001139336">
    <property type="component" value="Unassembled WGS sequence"/>
</dbReference>
<keyword evidence="3" id="KW-1185">Reference proteome</keyword>
<comment type="caution">
    <text evidence="2">The sequence shown here is derived from an EMBL/GenBank/DDBJ whole genome shotgun (WGS) entry which is preliminary data.</text>
</comment>
<sequence length="81" mass="9487">MSEQDEDQPKDQPQRRQRRRAQRRSSASDYDRSADRPTRAFHSEGGAADEGRQVFLEDEDPSDGLSREEQWREERPPHYGG</sequence>
<organism evidence="2 3">
    <name type="scientific">Corynebacterium uropygiale</name>
    <dbReference type="NCBI Taxonomy" id="1775911"/>
    <lineage>
        <taxon>Bacteria</taxon>
        <taxon>Bacillati</taxon>
        <taxon>Actinomycetota</taxon>
        <taxon>Actinomycetes</taxon>
        <taxon>Mycobacteriales</taxon>
        <taxon>Corynebacteriaceae</taxon>
        <taxon>Corynebacterium</taxon>
    </lineage>
</organism>
<dbReference type="EMBL" id="JAKGSI010000003">
    <property type="protein sequence ID" value="MCF4006765.1"/>
    <property type="molecule type" value="Genomic_DNA"/>
</dbReference>
<reference evidence="2" key="1">
    <citation type="submission" date="2022-01" db="EMBL/GenBank/DDBJ databases">
        <title>Corynebacterium sp. nov isolated from isolated from the feces of the greater white-fronted geese (Anser albifrons) at Poyang Lake, PR China.</title>
        <authorList>
            <person name="Liu Q."/>
        </authorList>
    </citation>
    <scope>NUCLEOTIDE SEQUENCE</scope>
    <source>
        <strain evidence="2">JCM 32435</strain>
    </source>
</reference>
<protein>
    <submittedName>
        <fullName evidence="2">Uncharacterized protein</fullName>
    </submittedName>
</protein>
<feature type="compositionally biased region" description="Basic and acidic residues" evidence="1">
    <location>
        <begin position="65"/>
        <end position="81"/>
    </location>
</feature>